<dbReference type="GO" id="GO:0005739">
    <property type="term" value="C:mitochondrion"/>
    <property type="evidence" value="ECO:0007669"/>
    <property type="project" value="InterPro"/>
</dbReference>
<dbReference type="PANTHER" id="PTHR34561:SF1">
    <property type="entry name" value="NADH DEHYDROGENASE [UBIQUINONE] 1 ALPHA SUBCOMPLEX ASSEMBLY FACTOR 8"/>
    <property type="match status" value="1"/>
</dbReference>
<accession>A0A1Y3BSJ2</accession>
<gene>
    <name evidence="1" type="ORF">BLA29_001963</name>
</gene>
<evidence type="ECO:0000313" key="2">
    <source>
        <dbReference type="Proteomes" id="UP000194236"/>
    </source>
</evidence>
<comment type="caution">
    <text evidence="1">The sequence shown here is derived from an EMBL/GenBank/DDBJ whole genome shotgun (WGS) entry which is preliminary data.</text>
</comment>
<name>A0A1Y3BSJ2_EURMA</name>
<dbReference type="Proteomes" id="UP000194236">
    <property type="component" value="Unassembled WGS sequence"/>
</dbReference>
<sequence length="71" mass="8160">MPSPSSSITAKSFNRIRQYYPKALMQCTAQAAAYAQCLEQNDLHNIRKNICDEQFQQLKICFQKAMKNSSK</sequence>
<keyword evidence="2" id="KW-1185">Reference proteome</keyword>
<protein>
    <recommendedName>
        <fullName evidence="3">IMS import disulfide relay-system CHCH-CHCH-like Cx9C domain-containing protein</fullName>
    </recommendedName>
</protein>
<dbReference type="AlphaFoldDB" id="A0A1Y3BSJ2"/>
<dbReference type="OrthoDB" id="3821113at2759"/>
<dbReference type="EMBL" id="MUJZ01006052">
    <property type="protein sequence ID" value="OTF82938.1"/>
    <property type="molecule type" value="Genomic_DNA"/>
</dbReference>
<evidence type="ECO:0000313" key="1">
    <source>
        <dbReference type="EMBL" id="OTF82938.1"/>
    </source>
</evidence>
<organism evidence="1 2">
    <name type="scientific">Euroglyphus maynei</name>
    <name type="common">Mayne's house dust mite</name>
    <dbReference type="NCBI Taxonomy" id="6958"/>
    <lineage>
        <taxon>Eukaryota</taxon>
        <taxon>Metazoa</taxon>
        <taxon>Ecdysozoa</taxon>
        <taxon>Arthropoda</taxon>
        <taxon>Chelicerata</taxon>
        <taxon>Arachnida</taxon>
        <taxon>Acari</taxon>
        <taxon>Acariformes</taxon>
        <taxon>Sarcoptiformes</taxon>
        <taxon>Astigmata</taxon>
        <taxon>Psoroptidia</taxon>
        <taxon>Analgoidea</taxon>
        <taxon>Pyroglyphidae</taxon>
        <taxon>Pyroglyphinae</taxon>
        <taxon>Euroglyphus</taxon>
    </lineage>
</organism>
<dbReference type="GO" id="GO:0032981">
    <property type="term" value="P:mitochondrial respiratory chain complex I assembly"/>
    <property type="evidence" value="ECO:0007669"/>
    <property type="project" value="InterPro"/>
</dbReference>
<dbReference type="InterPro" id="IPR034595">
    <property type="entry name" value="NDUFAF8"/>
</dbReference>
<proteinExistence type="predicted"/>
<reference evidence="1 2" key="1">
    <citation type="submission" date="2017-03" db="EMBL/GenBank/DDBJ databases">
        <title>Genome Survey of Euroglyphus maynei.</title>
        <authorList>
            <person name="Arlian L.G."/>
            <person name="Morgan M.S."/>
            <person name="Rider S.D."/>
        </authorList>
    </citation>
    <scope>NUCLEOTIDE SEQUENCE [LARGE SCALE GENOMIC DNA]</scope>
    <source>
        <strain evidence="1">Arlian Lab</strain>
        <tissue evidence="1">Whole body</tissue>
    </source>
</reference>
<dbReference type="PANTHER" id="PTHR34561">
    <property type="entry name" value="NADH DEHYDROGENASE [UBIQUINONE] 1 ALPHA SUBCOMPLEX ASSEMBLY FACTOR 8"/>
    <property type="match status" value="1"/>
</dbReference>
<evidence type="ECO:0008006" key="3">
    <source>
        <dbReference type="Google" id="ProtNLM"/>
    </source>
</evidence>